<dbReference type="GO" id="GO:0005739">
    <property type="term" value="C:mitochondrion"/>
    <property type="evidence" value="ECO:0007669"/>
    <property type="project" value="TreeGrafter"/>
</dbReference>
<dbReference type="PROSITE" id="PS00770">
    <property type="entry name" value="AA_TRANSFER_CLASS_4"/>
    <property type="match status" value="1"/>
</dbReference>
<feature type="non-terminal residue" evidence="12">
    <location>
        <position position="1"/>
    </location>
</feature>
<evidence type="ECO:0000313" key="12">
    <source>
        <dbReference type="EMBL" id="CEK91096.1"/>
    </source>
</evidence>
<dbReference type="InterPro" id="IPR043132">
    <property type="entry name" value="BCAT-like_C"/>
</dbReference>
<evidence type="ECO:0000256" key="11">
    <source>
        <dbReference type="RuleBase" id="RU004517"/>
    </source>
</evidence>
<dbReference type="AlphaFoldDB" id="A0A0B7BFL0"/>
<name>A0A0B7BFL0_9EUPU</name>
<evidence type="ECO:0000256" key="10">
    <source>
        <dbReference type="RuleBase" id="RU004516"/>
    </source>
</evidence>
<dbReference type="GO" id="GO:0004084">
    <property type="term" value="F:branched-chain-amino-acid transaminase activity"/>
    <property type="evidence" value="ECO:0007669"/>
    <property type="project" value="UniProtKB-EC"/>
</dbReference>
<dbReference type="EMBL" id="HACG01044231">
    <property type="protein sequence ID" value="CEK91096.1"/>
    <property type="molecule type" value="Transcribed_RNA"/>
</dbReference>
<evidence type="ECO:0000256" key="6">
    <source>
        <dbReference type="ARBA" id="ARBA00022898"/>
    </source>
</evidence>
<dbReference type="PANTHER" id="PTHR11825">
    <property type="entry name" value="SUBGROUP IIII AMINOTRANSFERASE"/>
    <property type="match status" value="1"/>
</dbReference>
<evidence type="ECO:0000256" key="4">
    <source>
        <dbReference type="ARBA" id="ARBA00022605"/>
    </source>
</evidence>
<feature type="modified residue" description="N6-(pyridoxal phosphate)lysine" evidence="8">
    <location>
        <position position="235"/>
    </location>
</feature>
<dbReference type="PANTHER" id="PTHR11825:SF44">
    <property type="entry name" value="BRANCHED-CHAIN-AMINO-ACID AMINOTRANSFERASE"/>
    <property type="match status" value="1"/>
</dbReference>
<reference evidence="12" key="1">
    <citation type="submission" date="2014-12" db="EMBL/GenBank/DDBJ databases">
        <title>Insight into the proteome of Arion vulgaris.</title>
        <authorList>
            <person name="Aradska J."/>
            <person name="Bulat T."/>
            <person name="Smidak R."/>
            <person name="Sarate P."/>
            <person name="Gangsoo J."/>
            <person name="Sialana F."/>
            <person name="Bilban M."/>
            <person name="Lubec G."/>
        </authorList>
    </citation>
    <scope>NUCLEOTIDE SEQUENCE</scope>
    <source>
        <tissue evidence="12">Skin</tissue>
    </source>
</reference>
<protein>
    <recommendedName>
        <fullName evidence="11">Branched-chain-amino-acid aminotransferase</fullName>
        <ecNumber evidence="11">2.6.1.42</ecNumber>
    </recommendedName>
</protein>
<evidence type="ECO:0000256" key="5">
    <source>
        <dbReference type="ARBA" id="ARBA00022679"/>
    </source>
</evidence>
<organism evidence="12">
    <name type="scientific">Arion vulgaris</name>
    <dbReference type="NCBI Taxonomy" id="1028688"/>
    <lineage>
        <taxon>Eukaryota</taxon>
        <taxon>Metazoa</taxon>
        <taxon>Spiralia</taxon>
        <taxon>Lophotrochozoa</taxon>
        <taxon>Mollusca</taxon>
        <taxon>Gastropoda</taxon>
        <taxon>Heterobranchia</taxon>
        <taxon>Euthyneura</taxon>
        <taxon>Panpulmonata</taxon>
        <taxon>Eupulmonata</taxon>
        <taxon>Stylommatophora</taxon>
        <taxon>Helicina</taxon>
        <taxon>Arionoidea</taxon>
        <taxon>Arionidae</taxon>
        <taxon>Arion</taxon>
    </lineage>
</organism>
<keyword evidence="5 11" id="KW-0808">Transferase</keyword>
<dbReference type="SUPFAM" id="SSF56752">
    <property type="entry name" value="D-aminoacid aminotransferase-like PLP-dependent enzymes"/>
    <property type="match status" value="1"/>
</dbReference>
<keyword evidence="7 11" id="KW-0100">Branched-chain amino acid biosynthesis</keyword>
<dbReference type="InterPro" id="IPR036038">
    <property type="entry name" value="Aminotransferase-like"/>
</dbReference>
<dbReference type="InterPro" id="IPR033939">
    <property type="entry name" value="BCAT_family"/>
</dbReference>
<comment type="similarity">
    <text evidence="2 9">Belongs to the class-IV pyridoxal-phosphate-dependent aminotransferase family.</text>
</comment>
<dbReference type="GO" id="GO:0009099">
    <property type="term" value="P:L-valine biosynthetic process"/>
    <property type="evidence" value="ECO:0007669"/>
    <property type="project" value="TreeGrafter"/>
</dbReference>
<dbReference type="FunFam" id="3.30.470.10:FF:000002">
    <property type="entry name" value="Branched-chain-amino-acid aminotransferase"/>
    <property type="match status" value="1"/>
</dbReference>
<comment type="catalytic activity">
    <reaction evidence="11">
        <text>L-valine + 2-oxoglutarate = 3-methyl-2-oxobutanoate + L-glutamate</text>
        <dbReference type="Rhea" id="RHEA:24813"/>
        <dbReference type="ChEBI" id="CHEBI:11851"/>
        <dbReference type="ChEBI" id="CHEBI:16810"/>
        <dbReference type="ChEBI" id="CHEBI:29985"/>
        <dbReference type="ChEBI" id="CHEBI:57762"/>
        <dbReference type="EC" id="2.6.1.42"/>
    </reaction>
</comment>
<evidence type="ECO:0000313" key="13">
    <source>
        <dbReference type="EMBL" id="CEK91098.1"/>
    </source>
</evidence>
<dbReference type="PIRSF" id="PIRSF006468">
    <property type="entry name" value="BCAT1"/>
    <property type="match status" value="1"/>
</dbReference>
<dbReference type="InterPro" id="IPR001544">
    <property type="entry name" value="Aminotrans_IV"/>
</dbReference>
<dbReference type="InterPro" id="IPR005786">
    <property type="entry name" value="B_amino_transII"/>
</dbReference>
<evidence type="ECO:0000256" key="1">
    <source>
        <dbReference type="ARBA" id="ARBA00001933"/>
    </source>
</evidence>
<dbReference type="InterPro" id="IPR043131">
    <property type="entry name" value="BCAT-like_N"/>
</dbReference>
<accession>A0A0B7BFL0</accession>
<dbReference type="EC" id="2.6.1.42" evidence="11"/>
<evidence type="ECO:0000256" key="2">
    <source>
        <dbReference type="ARBA" id="ARBA00009320"/>
    </source>
</evidence>
<keyword evidence="6 10" id="KW-0663">Pyridoxal phosphate</keyword>
<dbReference type="NCBIfam" id="TIGR01123">
    <property type="entry name" value="ilvE_II"/>
    <property type="match status" value="1"/>
</dbReference>
<evidence type="ECO:0000256" key="3">
    <source>
        <dbReference type="ARBA" id="ARBA00022576"/>
    </source>
</evidence>
<dbReference type="Gene3D" id="3.30.470.10">
    <property type="match status" value="1"/>
</dbReference>
<keyword evidence="3 11" id="KW-0032">Aminotransferase</keyword>
<dbReference type="GO" id="GO:0009098">
    <property type="term" value="P:L-leucine biosynthetic process"/>
    <property type="evidence" value="ECO:0007669"/>
    <property type="project" value="TreeGrafter"/>
</dbReference>
<dbReference type="Pfam" id="PF01063">
    <property type="entry name" value="Aminotran_4"/>
    <property type="match status" value="1"/>
</dbReference>
<evidence type="ECO:0000256" key="8">
    <source>
        <dbReference type="PIRSR" id="PIRSR006468-1"/>
    </source>
</evidence>
<comment type="cofactor">
    <cofactor evidence="1 10">
        <name>pyridoxal 5'-phosphate</name>
        <dbReference type="ChEBI" id="CHEBI:597326"/>
    </cofactor>
</comment>
<proteinExistence type="inferred from homology"/>
<gene>
    <name evidence="12" type="primary">ORF180982</name>
    <name evidence="13" type="synonym">ORF181001</name>
</gene>
<evidence type="ECO:0000256" key="7">
    <source>
        <dbReference type="ARBA" id="ARBA00023304"/>
    </source>
</evidence>
<dbReference type="InterPro" id="IPR018300">
    <property type="entry name" value="Aminotrans_IV_CS"/>
</dbReference>
<dbReference type="NCBIfam" id="NF009897">
    <property type="entry name" value="PRK13357.1"/>
    <property type="match status" value="1"/>
</dbReference>
<comment type="catalytic activity">
    <reaction evidence="11">
        <text>L-isoleucine + 2-oxoglutarate = (S)-3-methyl-2-oxopentanoate + L-glutamate</text>
        <dbReference type="Rhea" id="RHEA:24801"/>
        <dbReference type="ChEBI" id="CHEBI:16810"/>
        <dbReference type="ChEBI" id="CHEBI:29985"/>
        <dbReference type="ChEBI" id="CHEBI:35146"/>
        <dbReference type="ChEBI" id="CHEBI:58045"/>
        <dbReference type="EC" id="2.6.1.42"/>
    </reaction>
</comment>
<comment type="catalytic activity">
    <reaction evidence="11">
        <text>L-leucine + 2-oxoglutarate = 4-methyl-2-oxopentanoate + L-glutamate</text>
        <dbReference type="Rhea" id="RHEA:18321"/>
        <dbReference type="ChEBI" id="CHEBI:16810"/>
        <dbReference type="ChEBI" id="CHEBI:17865"/>
        <dbReference type="ChEBI" id="CHEBI:29985"/>
        <dbReference type="ChEBI" id="CHEBI:57427"/>
        <dbReference type="EC" id="2.6.1.42"/>
    </reaction>
</comment>
<sequence>GFSPSNLLNFYFQKMSLLNATRRHPSKLRLCYVRFLSSFKYEDLQITITDKPAPKPDNDSLKFGAQFTDHMLEIDWTAQNGWGFPQIKPLEAFKIHPAAKVLHYATELFEGMKAYRGIDNKIRLFRPMENINRLTSSAQRTALPEFDKGELLKCMKKLISIDQEWVPYSEKCSLYIRPTYIGTEPTLGVASSNQAKLFIIAGPVGPYFPTGMKPVNLLADPKYVRAWPGGCGTYKMGCNYAPTIAIQDLAVKKYNCQQVLWLFGEDHQMTEVGTMNLFIYWINENGEKELITPPLESGLILPGITRKSLLELSRQWNEFKVTEQNITIERFKKALFDGRVKEVFGAGTACVVCPVKKIVFKGEDLNIQTSDDATSLTQRFFKTINDIHYYHKANNWMEAVEEDEEESLRTFESQ</sequence>
<evidence type="ECO:0000256" key="9">
    <source>
        <dbReference type="RuleBase" id="RU004106"/>
    </source>
</evidence>
<dbReference type="EMBL" id="HACG01044233">
    <property type="protein sequence ID" value="CEK91098.1"/>
    <property type="molecule type" value="Transcribed_RNA"/>
</dbReference>
<keyword evidence="4 11" id="KW-0028">Amino-acid biosynthesis</keyword>
<dbReference type="FunFam" id="3.20.10.10:FF:000004">
    <property type="entry name" value="Branched-chain-amino-acid aminotransferase"/>
    <property type="match status" value="1"/>
</dbReference>
<dbReference type="Gene3D" id="3.20.10.10">
    <property type="entry name" value="D-amino Acid Aminotransferase, subunit A, domain 2"/>
    <property type="match status" value="1"/>
</dbReference>
<dbReference type="CDD" id="cd01557">
    <property type="entry name" value="BCAT_beta_family"/>
    <property type="match status" value="1"/>
</dbReference>